<evidence type="ECO:0000256" key="23">
    <source>
        <dbReference type="SAM" id="MobiDB-lite"/>
    </source>
</evidence>
<evidence type="ECO:0000256" key="5">
    <source>
        <dbReference type="ARBA" id="ARBA00022673"/>
    </source>
</evidence>
<evidence type="ECO:0000256" key="11">
    <source>
        <dbReference type="ARBA" id="ARBA00022882"/>
    </source>
</evidence>
<dbReference type="Gene3D" id="1.20.120.350">
    <property type="entry name" value="Voltage-gated potassium channels. Chain C"/>
    <property type="match status" value="4"/>
</dbReference>
<feature type="compositionally biased region" description="Basic and acidic residues" evidence="23">
    <location>
        <begin position="44"/>
        <end position="64"/>
    </location>
</feature>
<accession>A0A2K6CPI1</accession>
<evidence type="ECO:0000256" key="24">
    <source>
        <dbReference type="SAM" id="Phobius"/>
    </source>
</evidence>
<evidence type="ECO:0000313" key="26">
    <source>
        <dbReference type="Ensembl" id="ENSMNEP00000025563.1"/>
    </source>
</evidence>
<feature type="transmembrane region" description="Helical" evidence="24">
    <location>
        <begin position="360"/>
        <end position="381"/>
    </location>
</feature>
<feature type="transmembrane region" description="Helical" evidence="24">
    <location>
        <begin position="1605"/>
        <end position="1622"/>
    </location>
</feature>
<dbReference type="PANTHER" id="PTHR45628:SF37">
    <property type="entry name" value="VOLTAGE-DEPENDENT T-TYPE CALCIUM CHANNEL SUBUNIT ALPHA-1H"/>
    <property type="match status" value="1"/>
</dbReference>
<feature type="region of interest" description="Disordered" evidence="23">
    <location>
        <begin position="2013"/>
        <end position="2246"/>
    </location>
</feature>
<dbReference type="GO" id="GO:0032342">
    <property type="term" value="P:aldosterone biosynthetic process"/>
    <property type="evidence" value="ECO:0007669"/>
    <property type="project" value="Ensembl"/>
</dbReference>
<dbReference type="InterPro" id="IPR005445">
    <property type="entry name" value="VDCC_T_a1"/>
</dbReference>
<evidence type="ECO:0000256" key="13">
    <source>
        <dbReference type="ARBA" id="ARBA00023065"/>
    </source>
</evidence>
<feature type="region of interest" description="Disordered" evidence="23">
    <location>
        <begin position="613"/>
        <end position="649"/>
    </location>
</feature>
<dbReference type="GO" id="GO:0097110">
    <property type="term" value="F:scaffold protein binding"/>
    <property type="evidence" value="ECO:0007669"/>
    <property type="project" value="Ensembl"/>
</dbReference>
<dbReference type="GO" id="GO:0008331">
    <property type="term" value="F:high voltage-gated calcium channel activity"/>
    <property type="evidence" value="ECO:0007669"/>
    <property type="project" value="TreeGrafter"/>
</dbReference>
<evidence type="ECO:0000256" key="3">
    <source>
        <dbReference type="ARBA" id="ARBA00022475"/>
    </source>
</evidence>
<dbReference type="OMA" id="GQAWSCG"/>
<evidence type="ECO:0000256" key="6">
    <source>
        <dbReference type="ARBA" id="ARBA00022692"/>
    </source>
</evidence>
<dbReference type="InterPro" id="IPR050599">
    <property type="entry name" value="VDCC_alpha-1_subunit"/>
</dbReference>
<evidence type="ECO:0000256" key="9">
    <source>
        <dbReference type="ARBA" id="ARBA00022833"/>
    </source>
</evidence>
<feature type="compositionally biased region" description="Low complexity" evidence="23">
    <location>
        <begin position="1090"/>
        <end position="1109"/>
    </location>
</feature>
<gene>
    <name evidence="26" type="primary">CACNA1H</name>
</gene>
<evidence type="ECO:0000259" key="25">
    <source>
        <dbReference type="Pfam" id="PF00520"/>
    </source>
</evidence>
<comment type="catalytic activity">
    <reaction evidence="17">
        <text>Ca(2+)(in) = Ca(2+)(out)</text>
        <dbReference type="Rhea" id="RHEA:29671"/>
        <dbReference type="ChEBI" id="CHEBI:29108"/>
    </reaction>
</comment>
<feature type="transmembrane region" description="Helical" evidence="24">
    <location>
        <begin position="1642"/>
        <end position="1661"/>
    </location>
</feature>
<feature type="transmembrane region" description="Helical" evidence="24">
    <location>
        <begin position="1740"/>
        <end position="1760"/>
    </location>
</feature>
<keyword evidence="2" id="KW-0813">Transport</keyword>
<feature type="region of interest" description="Disordered" evidence="23">
    <location>
        <begin position="1875"/>
        <end position="1900"/>
    </location>
</feature>
<evidence type="ECO:0000256" key="20">
    <source>
        <dbReference type="ARBA" id="ARBA00063857"/>
    </source>
</evidence>
<reference evidence="26" key="1">
    <citation type="submission" date="2025-08" db="UniProtKB">
        <authorList>
            <consortium name="Ensembl"/>
        </authorList>
    </citation>
    <scope>IDENTIFICATION</scope>
</reference>
<comment type="similarity">
    <text evidence="19">Belongs to the calcium channel alpha-1 subunit (TC 1.A.1.11) family. CACNA1H subfamily.</text>
</comment>
<evidence type="ECO:0000256" key="22">
    <source>
        <dbReference type="ARBA" id="ARBA00078682"/>
    </source>
</evidence>
<feature type="domain" description="Ion transport" evidence="25">
    <location>
        <begin position="1605"/>
        <end position="1858"/>
    </location>
</feature>
<feature type="compositionally biased region" description="Basic residues" evidence="23">
    <location>
        <begin position="496"/>
        <end position="525"/>
    </location>
</feature>
<feature type="transmembrane region" description="Helical" evidence="24">
    <location>
        <begin position="1520"/>
        <end position="1544"/>
    </location>
</feature>
<feature type="transmembrane region" description="Helical" evidence="24">
    <location>
        <begin position="1325"/>
        <end position="1345"/>
    </location>
</feature>
<evidence type="ECO:0000256" key="19">
    <source>
        <dbReference type="ARBA" id="ARBA00060984"/>
    </source>
</evidence>
<feature type="compositionally biased region" description="Basic and acidic residues" evidence="23">
    <location>
        <begin position="2020"/>
        <end position="2035"/>
    </location>
</feature>
<keyword evidence="14 24" id="KW-0472">Membrane</keyword>
<keyword evidence="27" id="KW-1185">Reference proteome</keyword>
<evidence type="ECO:0000256" key="10">
    <source>
        <dbReference type="ARBA" id="ARBA00022837"/>
    </source>
</evidence>
<dbReference type="PANTHER" id="PTHR45628">
    <property type="entry name" value="VOLTAGE-DEPENDENT CALCIUM CHANNEL TYPE A SUBUNIT ALPHA-1"/>
    <property type="match status" value="1"/>
</dbReference>
<dbReference type="FunFam" id="1.10.287.70:FF:000557">
    <property type="entry name" value="Voltage-dependent calcium channel type A subunit alpha-1-like Protein"/>
    <property type="match status" value="1"/>
</dbReference>
<dbReference type="FunFam" id="1.10.287.70:FF:000054">
    <property type="entry name" value="Voltage-dependent T-type calcium channel subunit alpha"/>
    <property type="match status" value="1"/>
</dbReference>
<feature type="transmembrane region" description="Helical" evidence="24">
    <location>
        <begin position="1827"/>
        <end position="1848"/>
    </location>
</feature>
<evidence type="ECO:0000256" key="16">
    <source>
        <dbReference type="ARBA" id="ARBA00023303"/>
    </source>
</evidence>
<feature type="region of interest" description="Disordered" evidence="23">
    <location>
        <begin position="1075"/>
        <end position="1208"/>
    </location>
</feature>
<dbReference type="Pfam" id="PF00520">
    <property type="entry name" value="Ion_trans"/>
    <property type="match status" value="4"/>
</dbReference>
<dbReference type="GO" id="GO:0034651">
    <property type="term" value="P:cortisol biosynthetic process"/>
    <property type="evidence" value="ECO:0007669"/>
    <property type="project" value="Ensembl"/>
</dbReference>
<keyword evidence="5" id="KW-0107">Calcium channel</keyword>
<feature type="region of interest" description="Disordered" evidence="23">
    <location>
        <begin position="484"/>
        <end position="563"/>
    </location>
</feature>
<dbReference type="FunFam" id="1.10.287.70:FF:000014">
    <property type="entry name" value="Voltage-dependent T-type calcium channel subunit alpha"/>
    <property type="match status" value="1"/>
</dbReference>
<dbReference type="GO" id="GO:0035865">
    <property type="term" value="P:cellular response to potassium ion"/>
    <property type="evidence" value="ECO:0007669"/>
    <property type="project" value="Ensembl"/>
</dbReference>
<keyword evidence="6 24" id="KW-0812">Transmembrane</keyword>
<dbReference type="FunFam" id="1.10.287.70:FF:000018">
    <property type="entry name" value="Voltage-dependent T-type calcium channel subunit alpha"/>
    <property type="match status" value="1"/>
</dbReference>
<dbReference type="FunFam" id="1.10.287.70:FF:000053">
    <property type="entry name" value="Voltage-dependent T-type calcium channel subunit alpha"/>
    <property type="match status" value="1"/>
</dbReference>
<feature type="transmembrane region" description="Helical" evidence="24">
    <location>
        <begin position="1357"/>
        <end position="1378"/>
    </location>
</feature>
<evidence type="ECO:0000256" key="18">
    <source>
        <dbReference type="ARBA" id="ARBA00055553"/>
    </source>
</evidence>
<keyword evidence="8" id="KW-0677">Repeat</keyword>
<feature type="region of interest" description="Disordered" evidence="23">
    <location>
        <begin position="1"/>
        <end position="66"/>
    </location>
</feature>
<keyword evidence="12 24" id="KW-1133">Transmembrane helix</keyword>
<sequence length="2343" mass="258473">AHGADEVRVPLGAPPPGPAGLVGRPRRARGAGTRGGAGPSPACRPREPGGRARRGAGRDEEQRSRTAALGATVFSARQTTRPRSWCLRLVCKPISFPHVSMLVIMLNCVTLGMFRPCEDVECGSERCNILEAFDAFIFAFFAVEMVIKMVALGLFGQKCYLGDTWNRLDFFIVVAGMMEYSLDGHNVSLSAIRTVRVLRPLRAINRVPSMRILVTLLLDTLPMLGNVLLLCFFVFFIFGIVGVQLWAGLLRNRCFLDSAFVRNNNLTFLRPYYQTEEGEENPFICSSRRDNGMQKCSHIPSRRELRVPCTLGWEAYVQPQAEGVGATRNACINWNQYYNVCRSGDSNPHNGAINFDNIGYAWIAIFQVITLEGWVDIMYYVMDAHSFYNFIYFILLIIVGSFFMINLCLVVIATQFSETKQRESQLMREQRARHLSSDSTLASFSEPGSCYEELLKYVGHIFRKVKRRGLRLCARWQSRWRKKVDPSAVQGQGPGHRQRRAGRHTASVHHLVYHHHHHHHHHYHFSHSSPRRPGPEPGACDTRVVRAGAPPSPPSPGSRAPDAESVHSIYHADCHIEGPQERAQVARAAATAAASLKLATGLGTMNYPTILSSGMGSGRGSTSPGPKGKWASGPPGTGGHSPLSLNSPDPYEKIQHVVGEHGLGQAPGHLSGLSVPCPLPSPPAGTLTCELKSCPYCTRALEDPEGELSGSESGDSDGRGIYEFTQDVQHGDRRDPMQPPPATDTPGPGSPRRRAQQMAAPGEPGRLGHLWATFSGKLRRIVDSKYFSRGIMMAILVNTLSMGVEYHEQPEELTHALEISNVVFTSMFALEMLLKLLACGPLGYIRNPYNIFDGIIVVISVWEIVGQADGGLSVLRTFRLLRVLKLVRFLPALRRQLVVLVKTMDNVATFCTLLMLFIFIFSILGMHLFGCKFSLKTDTGDTVPDRKNFDSLLWAIVTVFQILTQEDWNVVLYNGMASTSSWAALYFVALMTFGNYVLFNLLVAILVEGFQAEGDANRSDTDEDKTSVHFEEDFHKLRELQTTELKMCSLAVTPNGHLEGRGSLSPPLIMCTAATPMPTPKSSPYLDAAPSLPDSRRGSSSSGDPPLGDQKPPANLRSSPCAPWGPNGAWSSRRSSWSSLGRAPSLKRRSQCGERESLLSGEGKGSTDDEAEDGRATPGPRATPLRRAESLDPRPLRPAPHPPTKCRDCNGQMVALPSEFFLRVDSHREDAAELDDDLEDSCCFRLHKVLEPYKPQWCRSREAWALYLFSPQNRFRVSCQKIITHKMFDHVVLVFIFLNCVTIALERPDIDPSSTERAFLSVSNYIFTAIFVAEMMVKVVALGLLSGEHAYLQSSWNLLDGLLVLVSLVDIVVAMASAGGAKILGVLRVLRLLRTLRVISRAPGLKLVVETLISSLRPIGNIVLICCAFFIIFGILGVQLFKGKFYYCEGGDTRNISTKAQCRAAHYRWVRRKYNFDNLGQALMSLFVLSSKDGWVNIMYDGLDAVGVDQQPVQNHNPWMLLYFISFLLIVSFFVLNMFVGVVVENFHKCRQHQEAEEARRREEKRLRRLERRRRSKALPVAQRRPYYADYSPTRRSIHSLCTSHYLDLFITFIICVNVITMSMEHYNQPKSLDEALKYCNYVFTIVFVFEAALKLVAFGFRRFFKDRWNQLDLAIVLLSLMGITLEEIEMSAALPINPTIIRIMRVLRIARVLKLLKMATGMRALLDTVVQALPQVGNLGLLFMLLFFIYAALGVELFGRLECSEDNPCEGLSRHATFSNFGMAFLTLFRVSTGDNWNGIMKDTLRECTREDKHCLSYLPALSPVYFVTFVLVAQFVLVNVVVAVLMKHLEESNKEAREDAELDAEIELELAQGPGGARRVDADRPPSPQESPGARDTPNLLVARKVSVSRMLSLPNDSYMFRPVVPAAAPHPRPLQEVEMETYGASTPLGCRGPPPHSPPAESCASLQIPLAVSSPARSSETLHALSPRGTARSPSLSRLLCRQEAVRADSLEGQIDGPRDTLDPAETGEKTLVRPVSQGGSLQSPPRSPRPASTRIRRHTFGQRCVSSRTAAPGGEEAEASDPADEEVSHITSSARPWQPAAEPQGPEASPVAGGERDLRRLYSVDAQGFLDKPGRADEQWRPSAELGSGEPGEAKAWGPEAEPALGARRKKKMSPPCISVEPPAEDEGSARPPAAEGGSTTLRRRTPSCEATPHRDSLEPTEGSGTGGDPAAKGERWGQASCRAEHLTVPSFAFEPLDLGGPSGDPFLDGSHSVTPEPRAFSSGAIVLLEPPETEPPMPVSDPPEKRRGPYLTVPQCPLEKPGSPSAMPAPGDGTDDPV</sequence>
<keyword evidence="15" id="KW-0325">Glycoprotein</keyword>
<dbReference type="InterPro" id="IPR027359">
    <property type="entry name" value="Volt_channel_dom_sf"/>
</dbReference>
<dbReference type="FunFam" id="1.20.120.350:FF:000007">
    <property type="entry name" value="Voltage-dependent T-type calcium channel subunit alpha"/>
    <property type="match status" value="1"/>
</dbReference>
<feature type="transmembrane region" description="Helical" evidence="24">
    <location>
        <begin position="907"/>
        <end position="929"/>
    </location>
</feature>
<feature type="domain" description="Ion transport" evidence="25">
    <location>
        <begin position="98"/>
        <end position="423"/>
    </location>
</feature>
<proteinExistence type="inferred from homology"/>
<organism evidence="26 27">
    <name type="scientific">Macaca nemestrina</name>
    <name type="common">Pig-tailed macaque</name>
    <dbReference type="NCBI Taxonomy" id="9545"/>
    <lineage>
        <taxon>Eukaryota</taxon>
        <taxon>Metazoa</taxon>
        <taxon>Chordata</taxon>
        <taxon>Craniata</taxon>
        <taxon>Vertebrata</taxon>
        <taxon>Euteleostomi</taxon>
        <taxon>Mammalia</taxon>
        <taxon>Eutheria</taxon>
        <taxon>Euarchontoglires</taxon>
        <taxon>Primates</taxon>
        <taxon>Haplorrhini</taxon>
        <taxon>Catarrhini</taxon>
        <taxon>Cercopithecidae</taxon>
        <taxon>Cercopithecinae</taxon>
        <taxon>Macaca</taxon>
    </lineage>
</organism>
<keyword evidence="16" id="KW-0407">Ion channel</keyword>
<evidence type="ECO:0000256" key="1">
    <source>
        <dbReference type="ARBA" id="ARBA00004651"/>
    </source>
</evidence>
<dbReference type="GO" id="GO:0046872">
    <property type="term" value="F:metal ion binding"/>
    <property type="evidence" value="ECO:0007669"/>
    <property type="project" value="UniProtKB-KW"/>
</dbReference>
<feature type="region of interest" description="Disordered" evidence="23">
    <location>
        <begin position="701"/>
        <end position="766"/>
    </location>
</feature>
<dbReference type="GO" id="GO:0008332">
    <property type="term" value="F:low voltage-gated calcium channel activity"/>
    <property type="evidence" value="ECO:0007669"/>
    <property type="project" value="Ensembl"/>
</dbReference>
<evidence type="ECO:0000256" key="17">
    <source>
        <dbReference type="ARBA" id="ARBA00036634"/>
    </source>
</evidence>
<dbReference type="Bgee" id="ENSMNEG00000036229">
    <property type="expression patterns" value="Expressed in pituitary gland and 2 other cell types or tissues"/>
</dbReference>
<keyword evidence="13" id="KW-0406">Ion transport</keyword>
<feature type="transmembrane region" description="Helical" evidence="24">
    <location>
        <begin position="1772"/>
        <end position="1792"/>
    </location>
</feature>
<dbReference type="Gene3D" id="1.10.287.70">
    <property type="match status" value="4"/>
</dbReference>
<feature type="compositionally biased region" description="Basic and acidic residues" evidence="23">
    <location>
        <begin position="1186"/>
        <end position="1195"/>
    </location>
</feature>
<feature type="transmembrane region" description="Helical" evidence="24">
    <location>
        <begin position="1419"/>
        <end position="1441"/>
    </location>
</feature>
<evidence type="ECO:0000256" key="21">
    <source>
        <dbReference type="ARBA" id="ARBA00069349"/>
    </source>
</evidence>
<feature type="transmembrane region" description="Helical" evidence="24">
    <location>
        <begin position="387"/>
        <end position="412"/>
    </location>
</feature>
<evidence type="ECO:0000256" key="15">
    <source>
        <dbReference type="ARBA" id="ARBA00023180"/>
    </source>
</evidence>
<dbReference type="GeneTree" id="ENSGT00940000156666"/>
<dbReference type="GO" id="GO:2000344">
    <property type="term" value="P:positive regulation of acrosome reaction"/>
    <property type="evidence" value="ECO:0007669"/>
    <property type="project" value="Ensembl"/>
</dbReference>
<evidence type="ECO:0000256" key="14">
    <source>
        <dbReference type="ARBA" id="ARBA00023136"/>
    </source>
</evidence>
<evidence type="ECO:0000313" key="27">
    <source>
        <dbReference type="Proteomes" id="UP000233120"/>
    </source>
</evidence>
<feature type="transmembrane region" description="Helical" evidence="24">
    <location>
        <begin position="135"/>
        <end position="155"/>
    </location>
</feature>
<dbReference type="FunFam" id="1.20.120.350:FF:000008">
    <property type="entry name" value="Voltage-dependent T-type calcium channel subunit alpha"/>
    <property type="match status" value="1"/>
</dbReference>
<dbReference type="Proteomes" id="UP000233120">
    <property type="component" value="Unassembled WGS sequence"/>
</dbReference>
<dbReference type="InterPro" id="IPR005821">
    <property type="entry name" value="Ion_trans_dom"/>
</dbReference>
<comment type="subcellular location">
    <subcellularLocation>
        <location evidence="1">Cell membrane</location>
        <topology evidence="1">Multi-pass membrane protein</topology>
    </subcellularLocation>
</comment>
<feature type="region of interest" description="Disordered" evidence="23">
    <location>
        <begin position="2294"/>
        <end position="2343"/>
    </location>
</feature>
<reference evidence="26" key="2">
    <citation type="submission" date="2025-09" db="UniProtKB">
        <authorList>
            <consortium name="Ensembl"/>
        </authorList>
    </citation>
    <scope>IDENTIFICATION</scope>
</reference>
<comment type="function">
    <text evidence="18">Voltage-sensitive calcium channel that gives rise to T-type calcium currents. T-type calcium channels belong to the 'low-voltage activated (LVA)' group. A particularity of this type of channel is an opening at quite negative potentials, and a voltage-dependent inactivation. T-type channels serve pacemaking functions in both central neurons and cardiac nodal cells and support calcium signaling in secretory cells and vascular smooth muscle. They may also be involved in the modulation of firing patterns of neurons. In the adrenal zona glomerulosa, participates in the signaling pathway leading to aldosterone production in response to either AGT/angiotensin II, or hyperkalemia.</text>
</comment>
<dbReference type="GO" id="GO:0098703">
    <property type="term" value="P:calcium ion import across plasma membrane"/>
    <property type="evidence" value="ECO:0007669"/>
    <property type="project" value="TreeGrafter"/>
</dbReference>
<dbReference type="PRINTS" id="PR01629">
    <property type="entry name" value="TVDCCALPHA1"/>
</dbReference>
<dbReference type="GO" id="GO:0005891">
    <property type="term" value="C:voltage-gated calcium channel complex"/>
    <property type="evidence" value="ECO:0007669"/>
    <property type="project" value="InterPro"/>
</dbReference>
<feature type="domain" description="Ion transport" evidence="25">
    <location>
        <begin position="785"/>
        <end position="1013"/>
    </location>
</feature>
<evidence type="ECO:0000256" key="7">
    <source>
        <dbReference type="ARBA" id="ARBA00022723"/>
    </source>
</evidence>
<comment type="subunit">
    <text evidence="20">Interacts (via N-terminal cytoplasmic domain) with STAC.</text>
</comment>
<keyword evidence="7" id="KW-0479">Metal-binding</keyword>
<evidence type="ECO:0000256" key="2">
    <source>
        <dbReference type="ARBA" id="ARBA00022448"/>
    </source>
</evidence>
<evidence type="ECO:0000256" key="12">
    <source>
        <dbReference type="ARBA" id="ARBA00022989"/>
    </source>
</evidence>
<evidence type="ECO:0000256" key="8">
    <source>
        <dbReference type="ARBA" id="ARBA00022737"/>
    </source>
</evidence>
<keyword evidence="4" id="KW-0109">Calcium transport</keyword>
<feature type="domain" description="Ion transport" evidence="25">
    <location>
        <begin position="1285"/>
        <end position="1554"/>
    </location>
</feature>
<evidence type="ECO:0000256" key="4">
    <source>
        <dbReference type="ARBA" id="ARBA00022568"/>
    </source>
</evidence>
<name>A0A2K6CPI1_MACNE</name>
<keyword evidence="9" id="KW-0862">Zinc</keyword>
<feature type="transmembrane region" description="Helical" evidence="24">
    <location>
        <begin position="984"/>
        <end position="1007"/>
    </location>
</feature>
<keyword evidence="10" id="KW-0106">Calcium</keyword>
<feature type="compositionally biased region" description="Acidic residues" evidence="23">
    <location>
        <begin position="2079"/>
        <end position="2089"/>
    </location>
</feature>
<dbReference type="GO" id="GO:0032870">
    <property type="term" value="P:cellular response to hormone stimulus"/>
    <property type="evidence" value="ECO:0007669"/>
    <property type="project" value="Ensembl"/>
</dbReference>
<keyword evidence="3" id="KW-1003">Cell membrane</keyword>
<dbReference type="STRING" id="9545.ENSMNEP00000025563"/>
<dbReference type="Ensembl" id="ENSMNET00000049839.1">
    <property type="protein sequence ID" value="ENSMNEP00000025563.1"/>
    <property type="gene ID" value="ENSMNEG00000036229.1"/>
</dbReference>
<feature type="region of interest" description="Disordered" evidence="23">
    <location>
        <begin position="2259"/>
        <end position="2282"/>
    </location>
</feature>
<protein>
    <recommendedName>
        <fullName evidence="21">Voltage-dependent T-type calcium channel subunit alpha-1H</fullName>
    </recommendedName>
    <alternativeName>
        <fullName evidence="22">Voltage-gated calcium channel subunit alpha Cav3.2</fullName>
    </alternativeName>
</protein>
<dbReference type="FunFam" id="1.20.120.350:FF:000012">
    <property type="entry name" value="Voltage-dependent T-type calcium channel subunit alpha"/>
    <property type="match status" value="1"/>
</dbReference>
<feature type="transmembrane region" description="Helical" evidence="24">
    <location>
        <begin position="227"/>
        <end position="250"/>
    </location>
</feature>
<dbReference type="FunFam" id="1.20.120.350:FF:000009">
    <property type="entry name" value="Voltage-dependent T-type calcium channel subunit alpha"/>
    <property type="match status" value="1"/>
</dbReference>
<feature type="compositionally biased region" description="Low complexity" evidence="23">
    <location>
        <begin position="2044"/>
        <end position="2057"/>
    </location>
</feature>
<dbReference type="SUPFAM" id="SSF81324">
    <property type="entry name" value="Voltage-gated potassium channels"/>
    <property type="match status" value="4"/>
</dbReference>
<keyword evidence="11" id="KW-0851">Voltage-gated channel</keyword>
<dbReference type="GO" id="GO:0042391">
    <property type="term" value="P:regulation of membrane potential"/>
    <property type="evidence" value="ECO:0007669"/>
    <property type="project" value="Ensembl"/>
</dbReference>
<feature type="compositionally biased region" description="Low complexity" evidence="23">
    <location>
        <begin position="1130"/>
        <end position="1139"/>
    </location>
</feature>